<reference evidence="2" key="1">
    <citation type="submission" date="2023-10" db="EMBL/GenBank/DDBJ databases">
        <title>Genome assembly of Pristionchus species.</title>
        <authorList>
            <person name="Yoshida K."/>
            <person name="Sommer R.J."/>
        </authorList>
    </citation>
    <scope>NUCLEOTIDE SEQUENCE</scope>
    <source>
        <strain evidence="2">RS0144</strain>
    </source>
</reference>
<dbReference type="AlphaFoldDB" id="A0AAV5SVX8"/>
<dbReference type="EMBL" id="BTSX01000003">
    <property type="protein sequence ID" value="GMS87275.1"/>
    <property type="molecule type" value="Genomic_DNA"/>
</dbReference>
<protein>
    <submittedName>
        <fullName evidence="2">Uncharacterized protein</fullName>
    </submittedName>
</protein>
<proteinExistence type="predicted"/>
<gene>
    <name evidence="2" type="ORF">PENTCL1PPCAC_9450</name>
</gene>
<sequence length="97" mass="10475">MIQNSARLNYLPTVARAQWSSPEGEMDAHPSHIMRATRARMTMTRSRQAMRMQPLLPMQRHVLRLQVQLQQSPCSSAGAGVAGTSAAGSSSIGGIAE</sequence>
<organism evidence="2 3">
    <name type="scientific">Pristionchus entomophagus</name>
    <dbReference type="NCBI Taxonomy" id="358040"/>
    <lineage>
        <taxon>Eukaryota</taxon>
        <taxon>Metazoa</taxon>
        <taxon>Ecdysozoa</taxon>
        <taxon>Nematoda</taxon>
        <taxon>Chromadorea</taxon>
        <taxon>Rhabditida</taxon>
        <taxon>Rhabditina</taxon>
        <taxon>Diplogasteromorpha</taxon>
        <taxon>Diplogasteroidea</taxon>
        <taxon>Neodiplogasteridae</taxon>
        <taxon>Pristionchus</taxon>
    </lineage>
</organism>
<comment type="caution">
    <text evidence="2">The sequence shown here is derived from an EMBL/GenBank/DDBJ whole genome shotgun (WGS) entry which is preliminary data.</text>
</comment>
<keyword evidence="3" id="KW-1185">Reference proteome</keyword>
<dbReference type="Proteomes" id="UP001432027">
    <property type="component" value="Unassembled WGS sequence"/>
</dbReference>
<feature type="non-terminal residue" evidence="2">
    <location>
        <position position="97"/>
    </location>
</feature>
<feature type="region of interest" description="Disordered" evidence="1">
    <location>
        <begin position="75"/>
        <end position="97"/>
    </location>
</feature>
<evidence type="ECO:0000256" key="1">
    <source>
        <dbReference type="SAM" id="MobiDB-lite"/>
    </source>
</evidence>
<evidence type="ECO:0000313" key="3">
    <source>
        <dbReference type="Proteomes" id="UP001432027"/>
    </source>
</evidence>
<name>A0AAV5SVX8_9BILA</name>
<evidence type="ECO:0000313" key="2">
    <source>
        <dbReference type="EMBL" id="GMS87275.1"/>
    </source>
</evidence>
<accession>A0AAV5SVX8</accession>